<dbReference type="EMBL" id="CYGY02000065">
    <property type="protein sequence ID" value="SIT48723.1"/>
    <property type="molecule type" value="Genomic_DNA"/>
</dbReference>
<dbReference type="InterPro" id="IPR037185">
    <property type="entry name" value="EmrE-like"/>
</dbReference>
<feature type="transmembrane region" description="Helical" evidence="6">
    <location>
        <begin position="277"/>
        <end position="294"/>
    </location>
</feature>
<organism evidence="8 9">
    <name type="scientific">Paraburkholderia piptadeniae</name>
    <dbReference type="NCBI Taxonomy" id="1701573"/>
    <lineage>
        <taxon>Bacteria</taxon>
        <taxon>Pseudomonadati</taxon>
        <taxon>Pseudomonadota</taxon>
        <taxon>Betaproteobacteria</taxon>
        <taxon>Burkholderiales</taxon>
        <taxon>Burkholderiaceae</taxon>
        <taxon>Paraburkholderia</taxon>
    </lineage>
</organism>
<evidence type="ECO:0000259" key="7">
    <source>
        <dbReference type="Pfam" id="PF00892"/>
    </source>
</evidence>
<dbReference type="OrthoDB" id="8925227at2"/>
<evidence type="ECO:0000256" key="3">
    <source>
        <dbReference type="ARBA" id="ARBA00022692"/>
    </source>
</evidence>
<protein>
    <recommendedName>
        <fullName evidence="7">EamA domain-containing protein</fullName>
    </recommendedName>
</protein>
<sequence>MHARYVGYFFCALAMIGVGSTVVVSKAIAGGLPPFSATALRFAIALPVFVAMMRVRKLPWPKLDAHDRWLAIAQAGAGSVGYTVCLIGGMRLASAADAGVIAGTLPAVSAVVAALALGERPSPALLGAIALATGGVLACTVRPDDLTASHGAHSLAGNALVFAAVVCEALFILLNRKLRTPVAALPLSALMSGIGFLVAIVPACFEAPWRLPLDANLMAALAGVVYYALVPTVLGFVLWYAGAARVSGAEAGLVTALVPVSTLALAAGVLHEPISRAQLMGVACVLAAMLLATFGQGRQMGARRAAG</sequence>
<evidence type="ECO:0000256" key="2">
    <source>
        <dbReference type="ARBA" id="ARBA00007362"/>
    </source>
</evidence>
<evidence type="ECO:0000256" key="6">
    <source>
        <dbReference type="SAM" id="Phobius"/>
    </source>
</evidence>
<comment type="subcellular location">
    <subcellularLocation>
        <location evidence="1">Membrane</location>
        <topology evidence="1">Multi-pass membrane protein</topology>
    </subcellularLocation>
</comment>
<dbReference type="InterPro" id="IPR000620">
    <property type="entry name" value="EamA_dom"/>
</dbReference>
<keyword evidence="9" id="KW-1185">Reference proteome</keyword>
<keyword evidence="5 6" id="KW-0472">Membrane</keyword>
<dbReference type="Pfam" id="PF00892">
    <property type="entry name" value="EamA"/>
    <property type="match status" value="2"/>
</dbReference>
<feature type="domain" description="EamA" evidence="7">
    <location>
        <begin position="157"/>
        <end position="293"/>
    </location>
</feature>
<dbReference type="Proteomes" id="UP000195569">
    <property type="component" value="Unassembled WGS sequence"/>
</dbReference>
<evidence type="ECO:0000256" key="4">
    <source>
        <dbReference type="ARBA" id="ARBA00022989"/>
    </source>
</evidence>
<dbReference type="InterPro" id="IPR050638">
    <property type="entry name" value="AA-Vitamin_Transporters"/>
</dbReference>
<feature type="transmembrane region" description="Helical" evidence="6">
    <location>
        <begin position="155"/>
        <end position="175"/>
    </location>
</feature>
<dbReference type="AlphaFoldDB" id="A0A1N7SMZ2"/>
<feature type="transmembrane region" description="Helical" evidence="6">
    <location>
        <begin position="98"/>
        <end position="117"/>
    </location>
</feature>
<comment type="caution">
    <text evidence="8">The sequence shown here is derived from an EMBL/GenBank/DDBJ whole genome shotgun (WGS) entry which is preliminary data.</text>
</comment>
<dbReference type="PANTHER" id="PTHR32322">
    <property type="entry name" value="INNER MEMBRANE TRANSPORTER"/>
    <property type="match status" value="1"/>
</dbReference>
<keyword evidence="3 6" id="KW-0812">Transmembrane</keyword>
<evidence type="ECO:0000256" key="5">
    <source>
        <dbReference type="ARBA" id="ARBA00023136"/>
    </source>
</evidence>
<dbReference type="SUPFAM" id="SSF103481">
    <property type="entry name" value="Multidrug resistance efflux transporter EmrE"/>
    <property type="match status" value="2"/>
</dbReference>
<feature type="transmembrane region" description="Helical" evidence="6">
    <location>
        <begin position="217"/>
        <end position="241"/>
    </location>
</feature>
<name>A0A1N7SMZ2_9BURK</name>
<feature type="transmembrane region" description="Helical" evidence="6">
    <location>
        <begin position="7"/>
        <end position="29"/>
    </location>
</feature>
<evidence type="ECO:0000313" key="9">
    <source>
        <dbReference type="Proteomes" id="UP000195569"/>
    </source>
</evidence>
<dbReference type="PANTHER" id="PTHR32322:SF2">
    <property type="entry name" value="EAMA DOMAIN-CONTAINING PROTEIN"/>
    <property type="match status" value="1"/>
</dbReference>
<keyword evidence="4 6" id="KW-1133">Transmembrane helix</keyword>
<feature type="domain" description="EamA" evidence="7">
    <location>
        <begin position="7"/>
        <end position="137"/>
    </location>
</feature>
<feature type="transmembrane region" description="Helical" evidence="6">
    <location>
        <begin position="35"/>
        <end position="53"/>
    </location>
</feature>
<gene>
    <name evidence="8" type="ORF">BN2476_650011</name>
</gene>
<proteinExistence type="inferred from homology"/>
<dbReference type="RefSeq" id="WP_087738102.1">
    <property type="nucleotide sequence ID" value="NZ_CYGY02000065.1"/>
</dbReference>
<comment type="similarity">
    <text evidence="2">Belongs to the EamA transporter family.</text>
</comment>
<dbReference type="GO" id="GO:0016020">
    <property type="term" value="C:membrane"/>
    <property type="evidence" value="ECO:0007669"/>
    <property type="project" value="UniProtKB-SubCell"/>
</dbReference>
<feature type="transmembrane region" description="Helical" evidence="6">
    <location>
        <begin position="253"/>
        <end position="271"/>
    </location>
</feature>
<evidence type="ECO:0000256" key="1">
    <source>
        <dbReference type="ARBA" id="ARBA00004141"/>
    </source>
</evidence>
<feature type="transmembrane region" description="Helical" evidence="6">
    <location>
        <begin position="124"/>
        <end position="143"/>
    </location>
</feature>
<reference evidence="8" key="1">
    <citation type="submission" date="2016-12" db="EMBL/GenBank/DDBJ databases">
        <authorList>
            <person name="Moulin L."/>
        </authorList>
    </citation>
    <scope>NUCLEOTIDE SEQUENCE [LARGE SCALE GENOMIC DNA]</scope>
    <source>
        <strain evidence="8">STM 7183</strain>
    </source>
</reference>
<evidence type="ECO:0000313" key="8">
    <source>
        <dbReference type="EMBL" id="SIT48723.1"/>
    </source>
</evidence>
<accession>A0A1N7SMZ2</accession>
<feature type="transmembrane region" description="Helical" evidence="6">
    <location>
        <begin position="69"/>
        <end position="92"/>
    </location>
</feature>
<feature type="transmembrane region" description="Helical" evidence="6">
    <location>
        <begin position="182"/>
        <end position="205"/>
    </location>
</feature>